<proteinExistence type="predicted"/>
<sequence>MTISLNVFLEPQRGHGPQQVVAVDGLTLLTLALVGGFAGYEADELRHALLHLLLRVLRDLRIFWQRLLHYPAPVRYRQEPVLLLQRHLPALSSTTVLFSAGGIRH</sequence>
<protein>
    <submittedName>
        <fullName evidence="1">Uncharacterized protein</fullName>
    </submittedName>
</protein>
<dbReference type="Proteomes" id="UP001372338">
    <property type="component" value="Unassembled WGS sequence"/>
</dbReference>
<gene>
    <name evidence="1" type="ORF">RIF29_03318</name>
</gene>
<reference evidence="1 2" key="1">
    <citation type="submission" date="2024-01" db="EMBL/GenBank/DDBJ databases">
        <title>The genomes of 5 underutilized Papilionoideae crops provide insights into root nodulation and disease resistanc.</title>
        <authorList>
            <person name="Yuan L."/>
        </authorList>
    </citation>
    <scope>NUCLEOTIDE SEQUENCE [LARGE SCALE GENOMIC DNA]</scope>
    <source>
        <strain evidence="1">ZHUSHIDOU_FW_LH</strain>
        <tissue evidence="1">Leaf</tissue>
    </source>
</reference>
<comment type="caution">
    <text evidence="1">The sequence shown here is derived from an EMBL/GenBank/DDBJ whole genome shotgun (WGS) entry which is preliminary data.</text>
</comment>
<dbReference type="EMBL" id="JAYWIO010000001">
    <property type="protein sequence ID" value="KAK7289576.1"/>
    <property type="molecule type" value="Genomic_DNA"/>
</dbReference>
<accession>A0AAN9J0P0</accession>
<name>A0AAN9J0P0_CROPI</name>
<organism evidence="1 2">
    <name type="scientific">Crotalaria pallida</name>
    <name type="common">Smooth rattlebox</name>
    <name type="synonym">Crotalaria striata</name>
    <dbReference type="NCBI Taxonomy" id="3830"/>
    <lineage>
        <taxon>Eukaryota</taxon>
        <taxon>Viridiplantae</taxon>
        <taxon>Streptophyta</taxon>
        <taxon>Embryophyta</taxon>
        <taxon>Tracheophyta</taxon>
        <taxon>Spermatophyta</taxon>
        <taxon>Magnoliopsida</taxon>
        <taxon>eudicotyledons</taxon>
        <taxon>Gunneridae</taxon>
        <taxon>Pentapetalae</taxon>
        <taxon>rosids</taxon>
        <taxon>fabids</taxon>
        <taxon>Fabales</taxon>
        <taxon>Fabaceae</taxon>
        <taxon>Papilionoideae</taxon>
        <taxon>50 kb inversion clade</taxon>
        <taxon>genistoids sensu lato</taxon>
        <taxon>core genistoids</taxon>
        <taxon>Crotalarieae</taxon>
        <taxon>Crotalaria</taxon>
    </lineage>
</organism>
<keyword evidence="2" id="KW-1185">Reference proteome</keyword>
<dbReference type="AlphaFoldDB" id="A0AAN9J0P0"/>
<evidence type="ECO:0000313" key="1">
    <source>
        <dbReference type="EMBL" id="KAK7289576.1"/>
    </source>
</evidence>
<evidence type="ECO:0000313" key="2">
    <source>
        <dbReference type="Proteomes" id="UP001372338"/>
    </source>
</evidence>